<keyword evidence="1" id="KW-0472">Membrane</keyword>
<dbReference type="RefSeq" id="WP_131581115.1">
    <property type="nucleotide sequence ID" value="NZ_SJZJ01000001.1"/>
</dbReference>
<dbReference type="InterPro" id="IPR045584">
    <property type="entry name" value="Pilin-like"/>
</dbReference>
<keyword evidence="1" id="KW-0812">Transmembrane</keyword>
<feature type="transmembrane region" description="Helical" evidence="1">
    <location>
        <begin position="12"/>
        <end position="38"/>
    </location>
</feature>
<dbReference type="NCBIfam" id="TIGR02532">
    <property type="entry name" value="IV_pilin_GFxxxE"/>
    <property type="match status" value="1"/>
</dbReference>
<accession>A0A4R1CIC2</accession>
<dbReference type="EMBL" id="SJZJ01000001">
    <property type="protein sequence ID" value="TCJ31214.1"/>
    <property type="molecule type" value="Genomic_DNA"/>
</dbReference>
<evidence type="ECO:0000313" key="3">
    <source>
        <dbReference type="Proteomes" id="UP000295453"/>
    </source>
</evidence>
<gene>
    <name evidence="2" type="ORF">EPD65_01185</name>
</gene>
<proteinExistence type="predicted"/>
<comment type="caution">
    <text evidence="2">The sequence shown here is derived from an EMBL/GenBank/DDBJ whole genome shotgun (WGS) entry which is preliminary data.</text>
</comment>
<keyword evidence="3" id="KW-1185">Reference proteome</keyword>
<dbReference type="Gene3D" id="3.30.700.10">
    <property type="entry name" value="Glycoprotein, Type 4 Pilin"/>
    <property type="match status" value="1"/>
</dbReference>
<evidence type="ECO:0000256" key="1">
    <source>
        <dbReference type="SAM" id="Phobius"/>
    </source>
</evidence>
<organism evidence="2 3">
    <name type="scientific">Nocardioides jejuensis</name>
    <dbReference type="NCBI Taxonomy" id="2502782"/>
    <lineage>
        <taxon>Bacteria</taxon>
        <taxon>Bacillati</taxon>
        <taxon>Actinomycetota</taxon>
        <taxon>Actinomycetes</taxon>
        <taxon>Propionibacteriales</taxon>
        <taxon>Nocardioidaceae</taxon>
        <taxon>Nocardioides</taxon>
    </lineage>
</organism>
<keyword evidence="1" id="KW-1133">Transmembrane helix</keyword>
<dbReference type="SUPFAM" id="SSF54523">
    <property type="entry name" value="Pili subunits"/>
    <property type="match status" value="1"/>
</dbReference>
<evidence type="ECO:0000313" key="2">
    <source>
        <dbReference type="EMBL" id="TCJ31214.1"/>
    </source>
</evidence>
<sequence length="224" mass="23847">MLSPRRDEDGFTLIELVVTVAILGIIVVALIGVVFGYLRTSNETSTRLNESTDQQFVSAYWQQDVSSFGVRGKPSGGTIPTSQAVWEGTAPGCAPSSGGALVMFAWNDFKSAPTDDKDQAWDGASSNRATYYTKTVANSNGTSQVQLWRKRCGDTTSDIVVARHLTGVPTVTCYSNAGAATGCTGTSPYPATVRISMDVQDLSQTVHASTGYSNLTLTAQRRQG</sequence>
<protein>
    <submittedName>
        <fullName evidence="2">Prepilin-type N-terminal cleavage/methylation domain-containing protein</fullName>
    </submittedName>
</protein>
<dbReference type="AlphaFoldDB" id="A0A4R1CIC2"/>
<reference evidence="2 3" key="1">
    <citation type="submission" date="2019-03" db="EMBL/GenBank/DDBJ databases">
        <authorList>
            <person name="Kim M.K.M."/>
        </authorList>
    </citation>
    <scope>NUCLEOTIDE SEQUENCE [LARGE SCALE GENOMIC DNA]</scope>
    <source>
        <strain evidence="2 3">18JY15-6</strain>
    </source>
</reference>
<dbReference type="Proteomes" id="UP000295453">
    <property type="component" value="Unassembled WGS sequence"/>
</dbReference>
<name>A0A4R1CIC2_9ACTN</name>
<dbReference type="InterPro" id="IPR012902">
    <property type="entry name" value="N_methyl_site"/>
</dbReference>
<dbReference type="OrthoDB" id="3783984at2"/>
<dbReference type="Pfam" id="PF07963">
    <property type="entry name" value="N_methyl"/>
    <property type="match status" value="1"/>
</dbReference>